<dbReference type="InterPro" id="IPR001258">
    <property type="entry name" value="NHL_repeat"/>
</dbReference>
<dbReference type="CDD" id="cd19756">
    <property type="entry name" value="Bbox2"/>
    <property type="match status" value="1"/>
</dbReference>
<organism evidence="5 6">
    <name type="scientific">Ridgeia piscesae</name>
    <name type="common">Tubeworm</name>
    <dbReference type="NCBI Taxonomy" id="27915"/>
    <lineage>
        <taxon>Eukaryota</taxon>
        <taxon>Metazoa</taxon>
        <taxon>Spiralia</taxon>
        <taxon>Lophotrochozoa</taxon>
        <taxon>Annelida</taxon>
        <taxon>Polychaeta</taxon>
        <taxon>Sedentaria</taxon>
        <taxon>Canalipalpata</taxon>
        <taxon>Sabellida</taxon>
        <taxon>Siboglinidae</taxon>
        <taxon>Ridgeia</taxon>
    </lineage>
</organism>
<evidence type="ECO:0000256" key="2">
    <source>
        <dbReference type="PROSITE-ProRule" id="PRU00024"/>
    </source>
</evidence>
<sequence>MLSTSMPCDRHPERQMCAYCMTCDDPICLRCLFDQHRHHECLELELAAKAKREILAKVEADIDDQLADLRLTMDEVQDLTKRAGTLRKRGNDVEVVQETGGLKAAFTNVTSLELTFEDTPGAAGQASGAGRYIGGASKGDAGRGMSSCELAQHLMSAVPPGAAKPTLVCHCWTDKTAGCCASKTGRGTNKTGGGANKTGAASVFDSATNAADSAARVAEAKEKEDKNANSRCRKLFDFDTKKGVCAGNTITKVDGRVFIADSMAVTGRINVYGQDGQYEKTIYNDEMKCPRGMAVAASPGLIVVCDSYCENGSQLVVISAADGKVSRVMGKGKLKCAAGIALTNHGNYVVSDTLAKCVHVFDTKGKHKTTLRADFECPKSVAVCPDGHIVVCDTDKARVTLMDSDTAKVRMTYGSWGKGTQNLDTPSCVITDSKGNILIADSLNNRIHQLTAEGKFRRHLLTETDGIAGPKALFFDKEASLLYVGHSMNKVSVYKYRPLT</sequence>
<dbReference type="Proteomes" id="UP001209878">
    <property type="component" value="Unassembled WGS sequence"/>
</dbReference>
<evidence type="ECO:0000259" key="4">
    <source>
        <dbReference type="PROSITE" id="PS50119"/>
    </source>
</evidence>
<feature type="repeat" description="NHL" evidence="3">
    <location>
        <begin position="414"/>
        <end position="453"/>
    </location>
</feature>
<dbReference type="InterPro" id="IPR011042">
    <property type="entry name" value="6-blade_b-propeller_TolB-like"/>
</dbReference>
<dbReference type="PROSITE" id="PS50119">
    <property type="entry name" value="ZF_BBOX"/>
    <property type="match status" value="1"/>
</dbReference>
<keyword evidence="2" id="KW-0863">Zinc-finger</keyword>
<reference evidence="5" key="1">
    <citation type="journal article" date="2023" name="Mol. Biol. Evol.">
        <title>Third-Generation Sequencing Reveals the Adaptive Role of the Epigenome in Three Deep-Sea Polychaetes.</title>
        <authorList>
            <person name="Perez M."/>
            <person name="Aroh O."/>
            <person name="Sun Y."/>
            <person name="Lan Y."/>
            <person name="Juniper S.K."/>
            <person name="Young C.R."/>
            <person name="Angers B."/>
            <person name="Qian P.Y."/>
        </authorList>
    </citation>
    <scope>NUCLEOTIDE SEQUENCE</scope>
    <source>
        <strain evidence="5">R07B-5</strain>
    </source>
</reference>
<evidence type="ECO:0000256" key="1">
    <source>
        <dbReference type="ARBA" id="ARBA00022737"/>
    </source>
</evidence>
<keyword evidence="1" id="KW-0677">Repeat</keyword>
<dbReference type="GO" id="GO:0008270">
    <property type="term" value="F:zinc ion binding"/>
    <property type="evidence" value="ECO:0007669"/>
    <property type="project" value="UniProtKB-KW"/>
</dbReference>
<dbReference type="SUPFAM" id="SSF101898">
    <property type="entry name" value="NHL repeat"/>
    <property type="match status" value="1"/>
</dbReference>
<protein>
    <recommendedName>
        <fullName evidence="4">B box-type domain-containing protein</fullName>
    </recommendedName>
</protein>
<dbReference type="PANTHER" id="PTHR24104:SF25">
    <property type="entry name" value="PROTEIN LIN-41"/>
    <property type="match status" value="1"/>
</dbReference>
<dbReference type="EMBL" id="JAODUO010000519">
    <property type="protein sequence ID" value="KAK2179004.1"/>
    <property type="molecule type" value="Genomic_DNA"/>
</dbReference>
<dbReference type="AlphaFoldDB" id="A0AAD9NTN5"/>
<feature type="repeat" description="NHL" evidence="3">
    <location>
        <begin position="372"/>
        <end position="405"/>
    </location>
</feature>
<dbReference type="SUPFAM" id="SSF57845">
    <property type="entry name" value="B-box zinc-binding domain"/>
    <property type="match status" value="1"/>
</dbReference>
<evidence type="ECO:0000313" key="6">
    <source>
        <dbReference type="Proteomes" id="UP001209878"/>
    </source>
</evidence>
<dbReference type="Pfam" id="PF01436">
    <property type="entry name" value="NHL"/>
    <property type="match status" value="1"/>
</dbReference>
<comment type="caution">
    <text evidence="5">The sequence shown here is derived from an EMBL/GenBank/DDBJ whole genome shotgun (WGS) entry which is preliminary data.</text>
</comment>
<dbReference type="Gene3D" id="2.120.10.30">
    <property type="entry name" value="TolB, C-terminal domain"/>
    <property type="match status" value="2"/>
</dbReference>
<dbReference type="PROSITE" id="PS51125">
    <property type="entry name" value="NHL"/>
    <property type="match status" value="3"/>
</dbReference>
<dbReference type="InterPro" id="IPR000315">
    <property type="entry name" value="Znf_B-box"/>
</dbReference>
<keyword evidence="6" id="KW-1185">Reference proteome</keyword>
<dbReference type="Pfam" id="PF00643">
    <property type="entry name" value="zf-B_box"/>
    <property type="match status" value="1"/>
</dbReference>
<evidence type="ECO:0000313" key="5">
    <source>
        <dbReference type="EMBL" id="KAK2179004.1"/>
    </source>
</evidence>
<proteinExistence type="predicted"/>
<feature type="repeat" description="NHL" evidence="3">
    <location>
        <begin position="323"/>
        <end position="364"/>
    </location>
</feature>
<name>A0AAD9NTN5_RIDPI</name>
<evidence type="ECO:0000256" key="3">
    <source>
        <dbReference type="PROSITE-ProRule" id="PRU00504"/>
    </source>
</evidence>
<dbReference type="CDD" id="cd05819">
    <property type="entry name" value="NHL"/>
    <property type="match status" value="1"/>
</dbReference>
<gene>
    <name evidence="5" type="ORF">NP493_519g04018</name>
</gene>
<keyword evidence="2" id="KW-0862">Zinc</keyword>
<accession>A0AAD9NTN5</accession>
<dbReference type="InterPro" id="IPR050952">
    <property type="entry name" value="TRIM-NHL_E3_ligases"/>
</dbReference>
<feature type="domain" description="B box-type" evidence="4">
    <location>
        <begin position="3"/>
        <end position="44"/>
    </location>
</feature>
<dbReference type="PANTHER" id="PTHR24104">
    <property type="entry name" value="E3 UBIQUITIN-PROTEIN LIGASE NHLRC1-RELATED"/>
    <property type="match status" value="1"/>
</dbReference>
<dbReference type="Gene3D" id="3.30.160.60">
    <property type="entry name" value="Classic Zinc Finger"/>
    <property type="match status" value="1"/>
</dbReference>
<keyword evidence="2" id="KW-0479">Metal-binding</keyword>